<proteinExistence type="predicted"/>
<dbReference type="NCBIfam" id="TIGR02543">
    <property type="entry name" value="List_Bact_rpt"/>
    <property type="match status" value="1"/>
</dbReference>
<evidence type="ECO:0000313" key="6">
    <source>
        <dbReference type="Proteomes" id="UP000003705"/>
    </source>
</evidence>
<dbReference type="EMBL" id="AENP01000018">
    <property type="protein sequence ID" value="EFR32972.1"/>
    <property type="molecule type" value="Genomic_DNA"/>
</dbReference>
<keyword evidence="3" id="KW-0732">Signal</keyword>
<feature type="compositionally biased region" description="Basic and acidic residues" evidence="2">
    <location>
        <begin position="855"/>
        <end position="867"/>
    </location>
</feature>
<evidence type="ECO:0000256" key="2">
    <source>
        <dbReference type="SAM" id="MobiDB-lite"/>
    </source>
</evidence>
<dbReference type="InterPro" id="IPR013378">
    <property type="entry name" value="InlB-like_B-rpt"/>
</dbReference>
<feature type="non-terminal residue" evidence="5">
    <location>
        <position position="929"/>
    </location>
</feature>
<feature type="signal peptide" evidence="3">
    <location>
        <begin position="1"/>
        <end position="33"/>
    </location>
</feature>
<dbReference type="Proteomes" id="UP000003705">
    <property type="component" value="Unassembled WGS sequence"/>
</dbReference>
<feature type="region of interest" description="Disordered" evidence="2">
    <location>
        <begin position="847"/>
        <end position="888"/>
    </location>
</feature>
<sequence>MDNKKKKLNTNRVAAYALSGVMLASVIPYNVFAHASEVDNTFGISDQKKPAQLKAAEDKVLTDDQKSRAGKSANNWKEEISQDNDYWQVEKGWQGRNLGGTSSIGMALSEINYLGTYTDANGNDVIRLQWQGDTRSSMPWMNNLSIALKFQKDLYEKIDWNKSYAYSSYGKEEKFLFNNVKSSDYQAEFTLAQLAKAYSKKYELPINLVLKDGVKIADLGKKDYLIQHRGLDVNNKLVLTNVPGTQRDVDLSTIEYGQFTRSTIVPLNSNLNNDVIPANSNKKSNEQRFGTSEYDSDKKVIRTRHYYIKSDSIDSYLGNVGFTQSFDARLLDLLKEDEKGNVAYLDVNTINNEKAYSSTPKVAIKRDQINVKNGVATIYVVGSDFKSNLEETGIKVVRATSGNIKTGIYSTLFKTWTINYVNTSIEYNVDEDMISKLFPQNKYLQAYAFSSGFVHENKDGFLRSDQEVKEDTVIKKGDKLTLEFKDRINNTGNQYVMQIGETYHLMNDASAPEGAENFETISERNAGGITSASRNMKYDITMQAGRTLHAGDKIRLWIINDNGHKYESHSWRLFLNTGNAATDKDIVNVEGENTFKKDYSPYYFQHSKSVDGVMVTKYKYVPQVEEIFDTDKEIKGTVRKDGNNVTGYYIAPSGEKFYFDTKLAADKNSAETIILDENGRKVEAGDEKYDAVYKYALGQLKTENGKETLKLKKDMPIYINNARKGQFPSDPVIEKVKSRVTFDQNYEGKPEDKVVVAPENEQYLGNAGYTANGLDYNGKNVMPENPTREAYTFVGWAKTPDATKADFTKDTPIENSLTVYAVWKKAELTDNLTPAYTDADGKVGTQTTITAPNFTDKDGKDTTKPEGTKFALGKDAPTGAKINPDTGEITYTPAEADAGKDVEIPVVVTYNDGSTDNVNAKVTVKAKTD</sequence>
<dbReference type="GO" id="GO:0030313">
    <property type="term" value="C:cell envelope"/>
    <property type="evidence" value="ECO:0007669"/>
    <property type="project" value="UniProtKB-SubCell"/>
</dbReference>
<dbReference type="Pfam" id="PF09479">
    <property type="entry name" value="Flg_new"/>
    <property type="match status" value="1"/>
</dbReference>
<organism evidence="5 6">
    <name type="scientific">Peptoniphilus harei ACS-146-V-Sch2b</name>
    <dbReference type="NCBI Taxonomy" id="908338"/>
    <lineage>
        <taxon>Bacteria</taxon>
        <taxon>Bacillati</taxon>
        <taxon>Bacillota</taxon>
        <taxon>Tissierellia</taxon>
        <taxon>Tissierellales</taxon>
        <taxon>Peptoniphilaceae</taxon>
        <taxon>Peptoniphilus</taxon>
    </lineage>
</organism>
<feature type="domain" description="Long Rib" evidence="4">
    <location>
        <begin position="830"/>
        <end position="925"/>
    </location>
</feature>
<name>E4KYQ0_9FIRM</name>
<dbReference type="AlphaFoldDB" id="E4KYQ0"/>
<reference evidence="5 6" key="1">
    <citation type="submission" date="2010-10" db="EMBL/GenBank/DDBJ databases">
        <authorList>
            <person name="Durkin A.S."/>
            <person name="Madupu R."/>
            <person name="Torralba M."/>
            <person name="Gillis M."/>
            <person name="Methe B."/>
            <person name="Sutton G."/>
            <person name="Nelson K.E."/>
        </authorList>
    </citation>
    <scope>NUCLEOTIDE SEQUENCE [LARGE SCALE GENOMIC DNA]</scope>
    <source>
        <strain evidence="5 6">ACS-146-V-Sch2b</strain>
    </source>
</reference>
<dbReference type="Gene3D" id="2.60.40.10">
    <property type="entry name" value="Immunoglobulins"/>
    <property type="match status" value="1"/>
</dbReference>
<dbReference type="InterPro" id="IPR042229">
    <property type="entry name" value="Listeria/Bacterioides_rpt_sf"/>
</dbReference>
<dbReference type="Pfam" id="PF18957">
    <property type="entry name" value="RibLong"/>
    <property type="match status" value="1"/>
</dbReference>
<comment type="caution">
    <text evidence="5">The sequence shown here is derived from an EMBL/GenBank/DDBJ whole genome shotgun (WGS) entry which is preliminary data.</text>
</comment>
<comment type="subcellular location">
    <subcellularLocation>
        <location evidence="1">Cell envelope</location>
    </subcellularLocation>
</comment>
<dbReference type="InterPro" id="IPR044055">
    <property type="entry name" value="RibLong"/>
</dbReference>
<feature type="chain" id="PRO_5039529976" evidence="3">
    <location>
        <begin position="34"/>
        <end position="929"/>
    </location>
</feature>
<accession>E4KYQ0</accession>
<evidence type="ECO:0000256" key="3">
    <source>
        <dbReference type="SAM" id="SignalP"/>
    </source>
</evidence>
<dbReference type="RefSeq" id="WP_005956617.1">
    <property type="nucleotide sequence ID" value="NZ_AENP01000018.1"/>
</dbReference>
<dbReference type="eggNOG" id="COG3147">
    <property type="taxonomic scope" value="Bacteria"/>
</dbReference>
<keyword evidence="6" id="KW-1185">Reference proteome</keyword>
<dbReference type="NCBIfam" id="NF038186">
    <property type="entry name" value="YPDG_rpt"/>
    <property type="match status" value="1"/>
</dbReference>
<evidence type="ECO:0000313" key="5">
    <source>
        <dbReference type="EMBL" id="EFR32972.1"/>
    </source>
</evidence>
<gene>
    <name evidence="5" type="ORF">HMPREF9286_1722</name>
</gene>
<protein>
    <submittedName>
        <fullName evidence="5">Repeat protein</fullName>
    </submittedName>
</protein>
<evidence type="ECO:0000259" key="4">
    <source>
        <dbReference type="Pfam" id="PF18957"/>
    </source>
</evidence>
<evidence type="ECO:0000256" key="1">
    <source>
        <dbReference type="ARBA" id="ARBA00004196"/>
    </source>
</evidence>
<dbReference type="Gene3D" id="2.60.40.4270">
    <property type="entry name" value="Listeria-Bacteroides repeat domain"/>
    <property type="match status" value="1"/>
</dbReference>
<dbReference type="InterPro" id="IPR013783">
    <property type="entry name" value="Ig-like_fold"/>
</dbReference>